<dbReference type="PROSITE" id="PS51900">
    <property type="entry name" value="CB"/>
    <property type="match status" value="1"/>
</dbReference>
<dbReference type="STRING" id="39060.SAMN05660706_1762"/>
<dbReference type="InterPro" id="IPR050090">
    <property type="entry name" value="Tyrosine_recombinase_XerCD"/>
</dbReference>
<dbReference type="PANTHER" id="PTHR30349:SF90">
    <property type="entry name" value="TYROSINE RECOMBINASE XERD"/>
    <property type="match status" value="1"/>
</dbReference>
<proteinExistence type="predicted"/>
<keyword evidence="7" id="KW-1185">Reference proteome</keyword>
<evidence type="ECO:0000259" key="4">
    <source>
        <dbReference type="PROSITE" id="PS51898"/>
    </source>
</evidence>
<evidence type="ECO:0000313" key="6">
    <source>
        <dbReference type="EMBL" id="SFR18971.1"/>
    </source>
</evidence>
<accession>A0A1I6EN06</accession>
<feature type="domain" description="Core-binding (CB)" evidence="5">
    <location>
        <begin position="1"/>
        <end position="61"/>
    </location>
</feature>
<dbReference type="InterPro" id="IPR044068">
    <property type="entry name" value="CB"/>
</dbReference>
<feature type="domain" description="Tyr recombinase" evidence="4">
    <location>
        <begin position="83"/>
        <end position="269"/>
    </location>
</feature>
<dbReference type="Gene3D" id="1.10.150.130">
    <property type="match status" value="1"/>
</dbReference>
<dbReference type="Proteomes" id="UP000199584">
    <property type="component" value="Unassembled WGS sequence"/>
</dbReference>
<sequence length="282" mass="32111">VKVYCRIVESFLIFIKSHMIYEITNVTQEDIRDFIKYISLSRPKGMHVVLPVLRSFFRFMIEQDSTLQPLLWAVPQNAGRKSSIISTLTELELQELDAFIRQDGPSPKRNYAIFLLASRMGLRKSDIAGLKLCDIDWRHSAIKIIQQKTSEELALPLLADVGNSLADYILNERPDTSSDYVFVRYLAPYERISSAVCSEVVRLAMKHCRIHEEKGMSQGIHCLRHTVAQKMLAESVPLPVISSVLGHKDKNSTQKYLSVDTKKLRFCALGLSGIEVEKEELL</sequence>
<keyword evidence="1 3" id="KW-0238">DNA-binding</keyword>
<dbReference type="Pfam" id="PF00589">
    <property type="entry name" value="Phage_integrase"/>
    <property type="match status" value="1"/>
</dbReference>
<dbReference type="PANTHER" id="PTHR30349">
    <property type="entry name" value="PHAGE INTEGRASE-RELATED"/>
    <property type="match status" value="1"/>
</dbReference>
<protein>
    <submittedName>
        <fullName evidence="6">Site-specific recombinase XerD</fullName>
    </submittedName>
</protein>
<dbReference type="CDD" id="cd01188">
    <property type="entry name" value="INT_RitA_C_like"/>
    <property type="match status" value="1"/>
</dbReference>
<dbReference type="Gene3D" id="1.10.443.10">
    <property type="entry name" value="Intergrase catalytic core"/>
    <property type="match status" value="1"/>
</dbReference>
<dbReference type="InterPro" id="IPR011010">
    <property type="entry name" value="DNA_brk_join_enz"/>
</dbReference>
<dbReference type="GO" id="GO:0003677">
    <property type="term" value="F:DNA binding"/>
    <property type="evidence" value="ECO:0007669"/>
    <property type="project" value="UniProtKB-UniRule"/>
</dbReference>
<evidence type="ECO:0000256" key="1">
    <source>
        <dbReference type="ARBA" id="ARBA00023125"/>
    </source>
</evidence>
<keyword evidence="2" id="KW-0233">DNA recombination</keyword>
<dbReference type="InterPro" id="IPR013762">
    <property type="entry name" value="Integrase-like_cat_sf"/>
</dbReference>
<dbReference type="GO" id="GO:0006310">
    <property type="term" value="P:DNA recombination"/>
    <property type="evidence" value="ECO:0007669"/>
    <property type="project" value="UniProtKB-KW"/>
</dbReference>
<dbReference type="AlphaFoldDB" id="A0A1I6EN06"/>
<evidence type="ECO:0000256" key="2">
    <source>
        <dbReference type="ARBA" id="ARBA00023172"/>
    </source>
</evidence>
<dbReference type="RefSeq" id="WP_207545250.1">
    <property type="nucleotide sequence ID" value="NZ_FOYM01000076.1"/>
</dbReference>
<evidence type="ECO:0000259" key="5">
    <source>
        <dbReference type="PROSITE" id="PS51900"/>
    </source>
</evidence>
<dbReference type="InterPro" id="IPR002104">
    <property type="entry name" value="Integrase_catalytic"/>
</dbReference>
<organism evidence="6 7">
    <name type="scientific">Desulfoscipio geothermicus DSM 3669</name>
    <dbReference type="NCBI Taxonomy" id="1121426"/>
    <lineage>
        <taxon>Bacteria</taxon>
        <taxon>Bacillati</taxon>
        <taxon>Bacillota</taxon>
        <taxon>Clostridia</taxon>
        <taxon>Eubacteriales</taxon>
        <taxon>Desulfallaceae</taxon>
        <taxon>Desulfoscipio</taxon>
    </lineage>
</organism>
<gene>
    <name evidence="6" type="ORF">SAMN05660706_1762</name>
</gene>
<feature type="non-terminal residue" evidence="6">
    <location>
        <position position="1"/>
    </location>
</feature>
<dbReference type="EMBL" id="FOYM01000076">
    <property type="protein sequence ID" value="SFR18971.1"/>
    <property type="molecule type" value="Genomic_DNA"/>
</dbReference>
<dbReference type="InterPro" id="IPR010998">
    <property type="entry name" value="Integrase_recombinase_N"/>
</dbReference>
<reference evidence="7" key="1">
    <citation type="submission" date="2016-10" db="EMBL/GenBank/DDBJ databases">
        <authorList>
            <person name="Varghese N."/>
            <person name="Submissions S."/>
        </authorList>
    </citation>
    <scope>NUCLEOTIDE SEQUENCE [LARGE SCALE GENOMIC DNA]</scope>
    <source>
        <strain evidence="7">DSM 3669</strain>
    </source>
</reference>
<evidence type="ECO:0000313" key="7">
    <source>
        <dbReference type="Proteomes" id="UP000199584"/>
    </source>
</evidence>
<name>A0A1I6EN06_9FIRM</name>
<evidence type="ECO:0000256" key="3">
    <source>
        <dbReference type="PROSITE-ProRule" id="PRU01248"/>
    </source>
</evidence>
<dbReference type="PROSITE" id="PS51898">
    <property type="entry name" value="TYR_RECOMBINASE"/>
    <property type="match status" value="1"/>
</dbReference>
<dbReference type="GO" id="GO:0015074">
    <property type="term" value="P:DNA integration"/>
    <property type="evidence" value="ECO:0007669"/>
    <property type="project" value="InterPro"/>
</dbReference>
<dbReference type="SUPFAM" id="SSF56349">
    <property type="entry name" value="DNA breaking-rejoining enzymes"/>
    <property type="match status" value="1"/>
</dbReference>